<feature type="active site" evidence="1">
    <location>
        <position position="271"/>
    </location>
</feature>
<dbReference type="InterPro" id="IPR020568">
    <property type="entry name" value="Ribosomal_Su5_D2-typ_SF"/>
</dbReference>
<dbReference type="EMBL" id="LT629742">
    <property type="protein sequence ID" value="SDS39873.1"/>
    <property type="molecule type" value="Genomic_DNA"/>
</dbReference>
<dbReference type="InterPro" id="IPR001478">
    <property type="entry name" value="PDZ"/>
</dbReference>
<evidence type="ECO:0000313" key="7">
    <source>
        <dbReference type="Proteomes" id="UP000181956"/>
    </source>
</evidence>
<dbReference type="InterPro" id="IPR027065">
    <property type="entry name" value="Lon_Prtase"/>
</dbReference>
<keyword evidence="3" id="KW-0472">Membrane</keyword>
<dbReference type="Pfam" id="PF13180">
    <property type="entry name" value="PDZ_2"/>
    <property type="match status" value="1"/>
</dbReference>
<dbReference type="AlphaFoldDB" id="A0A1H1RW48"/>
<feature type="domain" description="Lon proteolytic" evidence="5">
    <location>
        <begin position="266"/>
        <end position="364"/>
    </location>
</feature>
<dbReference type="EC" id="3.4.21.53" evidence="1"/>
<evidence type="ECO:0000256" key="2">
    <source>
        <dbReference type="SAM" id="MobiDB-lite"/>
    </source>
</evidence>
<evidence type="ECO:0000256" key="3">
    <source>
        <dbReference type="SAM" id="Phobius"/>
    </source>
</evidence>
<dbReference type="PROSITE" id="PS51786">
    <property type="entry name" value="LON_PROTEOLYTIC"/>
    <property type="match status" value="1"/>
</dbReference>
<comment type="catalytic activity">
    <reaction evidence="1">
        <text>Hydrolysis of proteins in presence of ATP.</text>
        <dbReference type="EC" id="3.4.21.53"/>
    </reaction>
</comment>
<feature type="domain" description="PDZ" evidence="4">
    <location>
        <begin position="146"/>
        <end position="228"/>
    </location>
</feature>
<dbReference type="GO" id="GO:0006508">
    <property type="term" value="P:proteolysis"/>
    <property type="evidence" value="ECO:0007669"/>
    <property type="project" value="UniProtKB-KW"/>
</dbReference>
<keyword evidence="7" id="KW-1185">Reference proteome</keyword>
<sequence>MPVALFSEGQPGTETGGSRAGAARSREERRVRRGWYFLAIALACGLVLGLVPSPYVIEKPGPVFDTLGTAEHDGTERPLINIPDEPIFPTDGELNLLTVSVVGNRETRPNWFEVLGAWASPEQAVLPLDAVFPPNVSTADREQANQVAMVNSQQDAIAAALIELDYPVERTLVVNSLSANSPAEGVLQADDEIVAVNGDPAEDLADLRATVQLNGAEKPASVTIVRAGQTLEVEVTPIMVGDTAVLGVNIATDYQFPIEVQIQLDNVGGPSAGMMFALGIIDKLTPGPLTAGKDWAGTGTIDADGVVGPIGGIRQKMFGAVDAGAKWFLAPQTNCTEVVGHVPDGLTVFAVDTLDQALTAIETVSDGGDTSQLPSCTLSGSAP</sequence>
<comment type="similarity">
    <text evidence="1">Belongs to the peptidase S16 family.</text>
</comment>
<dbReference type="GO" id="GO:0004176">
    <property type="term" value="F:ATP-dependent peptidase activity"/>
    <property type="evidence" value="ECO:0007669"/>
    <property type="project" value="UniProtKB-UniRule"/>
</dbReference>
<reference evidence="7" key="1">
    <citation type="submission" date="2016-10" db="EMBL/GenBank/DDBJ databases">
        <authorList>
            <person name="Varghese N."/>
            <person name="Submissions S."/>
        </authorList>
    </citation>
    <scope>NUCLEOTIDE SEQUENCE [LARGE SCALE GENOMIC DNA]</scope>
    <source>
        <strain evidence="7">DSM 21772</strain>
    </source>
</reference>
<organism evidence="6 7">
    <name type="scientific">Microterricola viridarii</name>
    <dbReference type="NCBI Taxonomy" id="412690"/>
    <lineage>
        <taxon>Bacteria</taxon>
        <taxon>Bacillati</taxon>
        <taxon>Actinomycetota</taxon>
        <taxon>Actinomycetes</taxon>
        <taxon>Micrococcales</taxon>
        <taxon>Microbacteriaceae</taxon>
        <taxon>Microterricola</taxon>
    </lineage>
</organism>
<evidence type="ECO:0000313" key="6">
    <source>
        <dbReference type="EMBL" id="SDS39873.1"/>
    </source>
</evidence>
<keyword evidence="1" id="KW-0378">Hydrolase</keyword>
<feature type="transmembrane region" description="Helical" evidence="3">
    <location>
        <begin position="34"/>
        <end position="57"/>
    </location>
</feature>
<dbReference type="InterPro" id="IPR014721">
    <property type="entry name" value="Ribsml_uS5_D2-typ_fold_subgr"/>
</dbReference>
<name>A0A1H1RW48_9MICO</name>
<evidence type="ECO:0000259" key="4">
    <source>
        <dbReference type="PROSITE" id="PS50106"/>
    </source>
</evidence>
<dbReference type="STRING" id="412690.SAMN04489834_1409"/>
<dbReference type="GO" id="GO:0030163">
    <property type="term" value="P:protein catabolic process"/>
    <property type="evidence" value="ECO:0007669"/>
    <property type="project" value="InterPro"/>
</dbReference>
<keyword evidence="1" id="KW-0645">Protease</keyword>
<evidence type="ECO:0000256" key="1">
    <source>
        <dbReference type="PROSITE-ProRule" id="PRU01122"/>
    </source>
</evidence>
<dbReference type="Pfam" id="PF05362">
    <property type="entry name" value="Lon_C"/>
    <property type="match status" value="1"/>
</dbReference>
<dbReference type="PANTHER" id="PTHR10046">
    <property type="entry name" value="ATP DEPENDENT LON PROTEASE FAMILY MEMBER"/>
    <property type="match status" value="1"/>
</dbReference>
<dbReference type="GO" id="GO:0005524">
    <property type="term" value="F:ATP binding"/>
    <property type="evidence" value="ECO:0007669"/>
    <property type="project" value="InterPro"/>
</dbReference>
<dbReference type="SUPFAM" id="SSF54211">
    <property type="entry name" value="Ribosomal protein S5 domain 2-like"/>
    <property type="match status" value="1"/>
</dbReference>
<feature type="active site" evidence="1">
    <location>
        <position position="316"/>
    </location>
</feature>
<keyword evidence="3" id="KW-0812">Transmembrane</keyword>
<feature type="region of interest" description="Disordered" evidence="2">
    <location>
        <begin position="1"/>
        <end position="25"/>
    </location>
</feature>
<dbReference type="SUPFAM" id="SSF50156">
    <property type="entry name" value="PDZ domain-like"/>
    <property type="match status" value="1"/>
</dbReference>
<keyword evidence="3" id="KW-1133">Transmembrane helix</keyword>
<dbReference type="Proteomes" id="UP000181956">
    <property type="component" value="Chromosome I"/>
</dbReference>
<dbReference type="InterPro" id="IPR008269">
    <property type="entry name" value="Lon_proteolytic"/>
</dbReference>
<dbReference type="OrthoDB" id="2356897at2"/>
<gene>
    <name evidence="6" type="ORF">SAMN04489834_1409</name>
</gene>
<dbReference type="GO" id="GO:0004252">
    <property type="term" value="F:serine-type endopeptidase activity"/>
    <property type="evidence" value="ECO:0007669"/>
    <property type="project" value="UniProtKB-UniRule"/>
</dbReference>
<proteinExistence type="inferred from homology"/>
<accession>A0A1H1RW48</accession>
<dbReference type="Gene3D" id="3.30.230.10">
    <property type="match status" value="1"/>
</dbReference>
<keyword evidence="1" id="KW-0720">Serine protease</keyword>
<dbReference type="SMART" id="SM00228">
    <property type="entry name" value="PDZ"/>
    <property type="match status" value="1"/>
</dbReference>
<protein>
    <recommendedName>
        <fullName evidence="1">endopeptidase La</fullName>
        <ecNumber evidence="1">3.4.21.53</ecNumber>
    </recommendedName>
</protein>
<dbReference type="InterPro" id="IPR036034">
    <property type="entry name" value="PDZ_sf"/>
</dbReference>
<dbReference type="PROSITE" id="PS50106">
    <property type="entry name" value="PDZ"/>
    <property type="match status" value="1"/>
</dbReference>
<evidence type="ECO:0000259" key="5">
    <source>
        <dbReference type="PROSITE" id="PS51786"/>
    </source>
</evidence>